<dbReference type="InterPro" id="IPR003646">
    <property type="entry name" value="SH3-like_bac-type"/>
</dbReference>
<gene>
    <name evidence="2" type="ORF">EB1_24770</name>
</gene>
<comment type="caution">
    <text evidence="2">The sequence shown here is derived from an EMBL/GenBank/DDBJ whole genome shotgun (WGS) entry which is preliminary data.</text>
</comment>
<sequence>MVYLREYDCLPNDKLLMETKYGFTKWTLAEFEAWLKALRVSRTITRIQQHHTYIPSYIHFTGNNHFDRQKAMKDFHINTNGWSDIGQHFTIFPDGTVLSGRSMEKSPACILGQNANAVCIENFGNFDVGGDVMTAVQKQCIVRVTALLCTKFNIPVTTDYIMYHHWFDLSTGARNNGTRNNKSCPGTVFFGGNKVADCRENFLPLVTAELPGSIKTDISDVLRYACVTTPVLNVRILPDASSAKAPERATVQLGAILRVYAEKDGWLKISKSDSRWVYGRYTIAVQRAVVNATTLNVRTGPGTSYPKTDRLSKGDIAFLTEMRDGWCKIALEDRWVSQKYVDITL</sequence>
<name>A0A511NJ30_9FLAO</name>
<organism evidence="2 3">
    <name type="scientific">Empedobacter brevis NBRC 14943 = ATCC 43319</name>
    <dbReference type="NCBI Taxonomy" id="1218108"/>
    <lineage>
        <taxon>Bacteria</taxon>
        <taxon>Pseudomonadati</taxon>
        <taxon>Bacteroidota</taxon>
        <taxon>Flavobacteriia</taxon>
        <taxon>Flavobacteriales</taxon>
        <taxon>Weeksellaceae</taxon>
        <taxon>Empedobacter</taxon>
    </lineage>
</organism>
<evidence type="ECO:0000313" key="3">
    <source>
        <dbReference type="Proteomes" id="UP000321245"/>
    </source>
</evidence>
<dbReference type="CDD" id="cd06583">
    <property type="entry name" value="PGRP"/>
    <property type="match status" value="1"/>
</dbReference>
<proteinExistence type="predicted"/>
<dbReference type="EMBL" id="BJXC01000018">
    <property type="protein sequence ID" value="GEM52687.1"/>
    <property type="molecule type" value="Genomic_DNA"/>
</dbReference>
<dbReference type="PANTHER" id="PTHR34408">
    <property type="entry name" value="FAMILY PROTEIN, PUTATIVE-RELATED"/>
    <property type="match status" value="1"/>
</dbReference>
<dbReference type="InterPro" id="IPR052354">
    <property type="entry name" value="Cell_Wall_Dynamics_Protein"/>
</dbReference>
<dbReference type="PANTHER" id="PTHR34408:SF1">
    <property type="entry name" value="GLYCOSYL HYDROLASE FAMILY 19 DOMAIN-CONTAINING PROTEIN HI_1415"/>
    <property type="match status" value="1"/>
</dbReference>
<dbReference type="Pfam" id="PF01510">
    <property type="entry name" value="Amidase_2"/>
    <property type="match status" value="1"/>
</dbReference>
<dbReference type="Proteomes" id="UP000321245">
    <property type="component" value="Unassembled WGS sequence"/>
</dbReference>
<keyword evidence="3" id="KW-1185">Reference proteome</keyword>
<feature type="domain" description="SH3b" evidence="1">
    <location>
        <begin position="285"/>
        <end position="345"/>
    </location>
</feature>
<evidence type="ECO:0000313" key="2">
    <source>
        <dbReference type="EMBL" id="GEM52687.1"/>
    </source>
</evidence>
<dbReference type="Pfam" id="PF08239">
    <property type="entry name" value="SH3_3"/>
    <property type="match status" value="1"/>
</dbReference>
<dbReference type="InterPro" id="IPR002502">
    <property type="entry name" value="Amidase_domain"/>
</dbReference>
<dbReference type="Gene3D" id="3.40.80.10">
    <property type="entry name" value="Peptidoglycan recognition protein-like"/>
    <property type="match status" value="1"/>
</dbReference>
<protein>
    <recommendedName>
        <fullName evidence="1">SH3b domain-containing protein</fullName>
    </recommendedName>
</protein>
<dbReference type="AlphaFoldDB" id="A0A511NJ30"/>
<dbReference type="Gene3D" id="2.30.30.40">
    <property type="entry name" value="SH3 Domains"/>
    <property type="match status" value="2"/>
</dbReference>
<reference evidence="2 3" key="1">
    <citation type="submission" date="2019-07" db="EMBL/GenBank/DDBJ databases">
        <title>Whole genome shotgun sequence of Empedobacter brevis NBRC 14943.</title>
        <authorList>
            <person name="Hosoyama A."/>
            <person name="Uohara A."/>
            <person name="Ohji S."/>
            <person name="Ichikawa N."/>
        </authorList>
    </citation>
    <scope>NUCLEOTIDE SEQUENCE [LARGE SCALE GENOMIC DNA]</scope>
    <source>
        <strain evidence="2 3">NBRC 14943</strain>
    </source>
</reference>
<evidence type="ECO:0000259" key="1">
    <source>
        <dbReference type="SMART" id="SM00287"/>
    </source>
</evidence>
<dbReference type="SUPFAM" id="SSF55846">
    <property type="entry name" value="N-acetylmuramoyl-L-alanine amidase-like"/>
    <property type="match status" value="1"/>
</dbReference>
<dbReference type="GO" id="GO:0009253">
    <property type="term" value="P:peptidoglycan catabolic process"/>
    <property type="evidence" value="ECO:0007669"/>
    <property type="project" value="InterPro"/>
</dbReference>
<dbReference type="GO" id="GO:0008745">
    <property type="term" value="F:N-acetylmuramoyl-L-alanine amidase activity"/>
    <property type="evidence" value="ECO:0007669"/>
    <property type="project" value="InterPro"/>
</dbReference>
<dbReference type="InterPro" id="IPR036505">
    <property type="entry name" value="Amidase/PGRP_sf"/>
</dbReference>
<dbReference type="SMART" id="SM00287">
    <property type="entry name" value="SH3b"/>
    <property type="match status" value="1"/>
</dbReference>
<accession>A0A511NJ30</accession>